<sequence length="183" mass="20191">MGDTGHVVPTARTSLRLVSMQDVGYLHRLWTDPAVRRFFWDDEVITRGRAEAAVREAVEVFGRHGLGLWISERREGGGSPIGFCGLRHLDGGPEVEILYGIQPPEWGRGFATEIAQAVLRYGFETAGLARVWGVADRENVASRRVLEKVGMTFEGLVVIDGREEARYAIRAEDLRSAPSAAQG</sequence>
<proteinExistence type="predicted"/>
<keyword evidence="2" id="KW-0808">Transferase</keyword>
<protein>
    <submittedName>
        <fullName evidence="2">Acetyltransferase, GNAT family</fullName>
    </submittedName>
</protein>
<dbReference type="Gene3D" id="3.40.630.30">
    <property type="match status" value="1"/>
</dbReference>
<dbReference type="InterPro" id="IPR016181">
    <property type="entry name" value="Acyl_CoA_acyltransferase"/>
</dbReference>
<feature type="domain" description="N-acetyltransferase" evidence="1">
    <location>
        <begin position="13"/>
        <end position="172"/>
    </location>
</feature>
<dbReference type="GO" id="GO:0016747">
    <property type="term" value="F:acyltransferase activity, transferring groups other than amino-acyl groups"/>
    <property type="evidence" value="ECO:0007669"/>
    <property type="project" value="InterPro"/>
</dbReference>
<dbReference type="InterPro" id="IPR000182">
    <property type="entry name" value="GNAT_dom"/>
</dbReference>
<dbReference type="PROSITE" id="PS51186">
    <property type="entry name" value="GNAT"/>
    <property type="match status" value="1"/>
</dbReference>
<organism evidence="2">
    <name type="scientific">uncultured Rubrobacteraceae bacterium</name>
    <dbReference type="NCBI Taxonomy" id="349277"/>
    <lineage>
        <taxon>Bacteria</taxon>
        <taxon>Bacillati</taxon>
        <taxon>Actinomycetota</taxon>
        <taxon>Rubrobacteria</taxon>
        <taxon>Rubrobacterales</taxon>
        <taxon>Rubrobacteraceae</taxon>
        <taxon>environmental samples</taxon>
    </lineage>
</organism>
<evidence type="ECO:0000313" key="2">
    <source>
        <dbReference type="EMBL" id="CAA9519915.1"/>
    </source>
</evidence>
<accession>A0A6J4TCM2</accession>
<dbReference type="AlphaFoldDB" id="A0A6J4TCM2"/>
<dbReference type="PANTHER" id="PTHR43792">
    <property type="entry name" value="GNAT FAMILY, PUTATIVE (AFU_ORTHOLOGUE AFUA_3G00765)-RELATED-RELATED"/>
    <property type="match status" value="1"/>
</dbReference>
<dbReference type="PANTHER" id="PTHR43792:SF1">
    <property type="entry name" value="N-ACETYLTRANSFERASE DOMAIN-CONTAINING PROTEIN"/>
    <property type="match status" value="1"/>
</dbReference>
<evidence type="ECO:0000259" key="1">
    <source>
        <dbReference type="PROSITE" id="PS51186"/>
    </source>
</evidence>
<dbReference type="SUPFAM" id="SSF55729">
    <property type="entry name" value="Acyl-CoA N-acyltransferases (Nat)"/>
    <property type="match status" value="1"/>
</dbReference>
<reference evidence="2" key="1">
    <citation type="submission" date="2020-02" db="EMBL/GenBank/DDBJ databases">
        <authorList>
            <person name="Meier V. D."/>
        </authorList>
    </citation>
    <scope>NUCLEOTIDE SEQUENCE</scope>
    <source>
        <strain evidence="2">AVDCRST_MAG05</strain>
    </source>
</reference>
<dbReference type="InterPro" id="IPR051531">
    <property type="entry name" value="N-acetyltransferase"/>
</dbReference>
<dbReference type="EMBL" id="CADCVM010000395">
    <property type="protein sequence ID" value="CAA9519915.1"/>
    <property type="molecule type" value="Genomic_DNA"/>
</dbReference>
<gene>
    <name evidence="2" type="ORF">AVDCRST_MAG05-3552</name>
</gene>
<name>A0A6J4TCM2_9ACTN</name>
<dbReference type="Pfam" id="PF13302">
    <property type="entry name" value="Acetyltransf_3"/>
    <property type="match status" value="1"/>
</dbReference>